<dbReference type="InterPro" id="IPR019897">
    <property type="entry name" value="RidA_CS"/>
</dbReference>
<proteinExistence type="inferred from homology"/>
<dbReference type="Pfam" id="PF01042">
    <property type="entry name" value="Ribonuc_L-PSP"/>
    <property type="match status" value="1"/>
</dbReference>
<dbReference type="InterPro" id="IPR035959">
    <property type="entry name" value="RutC-like_sf"/>
</dbReference>
<comment type="similarity">
    <text evidence="1">Belongs to the RutC family.</text>
</comment>
<dbReference type="SUPFAM" id="SSF55298">
    <property type="entry name" value="YjgF-like"/>
    <property type="match status" value="1"/>
</dbReference>
<dbReference type="OrthoDB" id="9803101at2"/>
<dbReference type="PROSITE" id="PS01094">
    <property type="entry name" value="UPF0076"/>
    <property type="match status" value="1"/>
</dbReference>
<dbReference type="PANTHER" id="PTHR47328:SF1">
    <property type="entry name" value="RUTC FAMILY PROTEIN YOAB"/>
    <property type="match status" value="1"/>
</dbReference>
<reference evidence="2 3" key="1">
    <citation type="submission" date="2019-01" db="EMBL/GenBank/DDBJ databases">
        <authorList>
            <person name="Chen W.-M."/>
        </authorList>
    </citation>
    <scope>NUCLEOTIDE SEQUENCE [LARGE SCALE GENOMIC DNA]</scope>
    <source>
        <strain evidence="2 3">TER-1</strain>
    </source>
</reference>
<dbReference type="PANTHER" id="PTHR47328">
    <property type="match status" value="1"/>
</dbReference>
<name>A0A437NV50_9HYPH</name>
<sequence length="115" mass="12280">MTIERFETGTRMSQAVVHGGTVYLAGQVSDADGVEAQTRDILGQIDELLAQAGSTRENLLSATIYLADMSTFAEMNRAWDAWVPAGHAPARATVEAKLAGPQYRVEISVVAARSA</sequence>
<protein>
    <submittedName>
        <fullName evidence="2">RidA family protein</fullName>
    </submittedName>
</protein>
<dbReference type="InterPro" id="IPR006175">
    <property type="entry name" value="YjgF/YER057c/UK114"/>
</dbReference>
<evidence type="ECO:0000313" key="3">
    <source>
        <dbReference type="Proteomes" id="UP000286997"/>
    </source>
</evidence>
<dbReference type="AlphaFoldDB" id="A0A437NV50"/>
<comment type="caution">
    <text evidence="2">The sequence shown here is derived from an EMBL/GenBank/DDBJ whole genome shotgun (WGS) entry which is preliminary data.</text>
</comment>
<keyword evidence="3" id="KW-1185">Reference proteome</keyword>
<dbReference type="InterPro" id="IPR035709">
    <property type="entry name" value="YoaB-like"/>
</dbReference>
<accession>A0A437NV50</accession>
<dbReference type="EMBL" id="SACP01000040">
    <property type="protein sequence ID" value="RVU13874.1"/>
    <property type="molecule type" value="Genomic_DNA"/>
</dbReference>
<dbReference type="CDD" id="cd06150">
    <property type="entry name" value="YjgF_YER057c_UK114_like_2"/>
    <property type="match status" value="1"/>
</dbReference>
<gene>
    <name evidence="2" type="ORF">EOE48_25875</name>
</gene>
<dbReference type="Proteomes" id="UP000286997">
    <property type="component" value="Unassembled WGS sequence"/>
</dbReference>
<dbReference type="Gene3D" id="3.30.1330.40">
    <property type="entry name" value="RutC-like"/>
    <property type="match status" value="1"/>
</dbReference>
<evidence type="ECO:0000313" key="2">
    <source>
        <dbReference type="EMBL" id="RVU13874.1"/>
    </source>
</evidence>
<organism evidence="2 3">
    <name type="scientific">Methylobacterium oryzihabitans</name>
    <dbReference type="NCBI Taxonomy" id="2499852"/>
    <lineage>
        <taxon>Bacteria</taxon>
        <taxon>Pseudomonadati</taxon>
        <taxon>Pseudomonadota</taxon>
        <taxon>Alphaproteobacteria</taxon>
        <taxon>Hyphomicrobiales</taxon>
        <taxon>Methylobacteriaceae</taxon>
        <taxon>Methylobacterium</taxon>
    </lineage>
</organism>
<dbReference type="RefSeq" id="WP_127733762.1">
    <property type="nucleotide sequence ID" value="NZ_SACP01000040.1"/>
</dbReference>
<evidence type="ECO:0000256" key="1">
    <source>
        <dbReference type="ARBA" id="ARBA00010552"/>
    </source>
</evidence>